<sequence>MDVRALRYAITLADELHFGRAASRHFIAAQPFGRRIQDLERDLGTRLFDRTSRRVTLTVAGERFLLRARRVLADLDALEALGGQRIDARDSGTLRVGVLGFGLADRWRTVRGVLEMQHPGVRLAFVELDWQNQYELVRTGDVDVAIVHDVGGADGLRIEPALLSPLVAVVPRESELAEAETLDESELDDRPRVRLVGHVGLAAWGGGPPRRGDVQVRTPSSLPAAVAVTGHIGVHGEQASRYFPHPDVRYVPMSGPDAVVAVASRPRDDSPLVTAFRTAVQASEPVLRLEDRAEARSGSERY</sequence>
<dbReference type="PROSITE" id="PS50931">
    <property type="entry name" value="HTH_LYSR"/>
    <property type="match status" value="1"/>
</dbReference>
<dbReference type="SUPFAM" id="SSF46785">
    <property type="entry name" value="Winged helix' DNA-binding domain"/>
    <property type="match status" value="1"/>
</dbReference>
<evidence type="ECO:0000256" key="1">
    <source>
        <dbReference type="ARBA" id="ARBA00009437"/>
    </source>
</evidence>
<dbReference type="AlphaFoldDB" id="A0A7Y9GMD7"/>
<organism evidence="6 7">
    <name type="scientific">Microbacterium immunditiarum</name>
    <dbReference type="NCBI Taxonomy" id="337480"/>
    <lineage>
        <taxon>Bacteria</taxon>
        <taxon>Bacillati</taxon>
        <taxon>Actinomycetota</taxon>
        <taxon>Actinomycetes</taxon>
        <taxon>Micrococcales</taxon>
        <taxon>Microbacteriaceae</taxon>
        <taxon>Microbacterium</taxon>
    </lineage>
</organism>
<keyword evidence="2" id="KW-0805">Transcription regulation</keyword>
<evidence type="ECO:0000259" key="5">
    <source>
        <dbReference type="PROSITE" id="PS50931"/>
    </source>
</evidence>
<dbReference type="RefSeq" id="WP_179488025.1">
    <property type="nucleotide sequence ID" value="NZ_JACCBV010000001.1"/>
</dbReference>
<dbReference type="InterPro" id="IPR005119">
    <property type="entry name" value="LysR_subst-bd"/>
</dbReference>
<protein>
    <submittedName>
        <fullName evidence="6">DNA-binding transcriptional LysR family regulator</fullName>
    </submittedName>
</protein>
<proteinExistence type="inferred from homology"/>
<dbReference type="Gene3D" id="3.40.190.10">
    <property type="entry name" value="Periplasmic binding protein-like II"/>
    <property type="match status" value="2"/>
</dbReference>
<accession>A0A7Y9GMD7</accession>
<dbReference type="Gene3D" id="1.10.10.10">
    <property type="entry name" value="Winged helix-like DNA-binding domain superfamily/Winged helix DNA-binding domain"/>
    <property type="match status" value="1"/>
</dbReference>
<keyword evidence="7" id="KW-1185">Reference proteome</keyword>
<dbReference type="Pfam" id="PF00126">
    <property type="entry name" value="HTH_1"/>
    <property type="match status" value="1"/>
</dbReference>
<gene>
    <name evidence="6" type="ORF">BJ991_001014</name>
</gene>
<dbReference type="Proteomes" id="UP000576969">
    <property type="component" value="Unassembled WGS sequence"/>
</dbReference>
<evidence type="ECO:0000313" key="6">
    <source>
        <dbReference type="EMBL" id="NYE18986.1"/>
    </source>
</evidence>
<evidence type="ECO:0000256" key="2">
    <source>
        <dbReference type="ARBA" id="ARBA00023015"/>
    </source>
</evidence>
<keyword evidence="3 6" id="KW-0238">DNA-binding</keyword>
<evidence type="ECO:0000256" key="4">
    <source>
        <dbReference type="ARBA" id="ARBA00023163"/>
    </source>
</evidence>
<dbReference type="SUPFAM" id="SSF53850">
    <property type="entry name" value="Periplasmic binding protein-like II"/>
    <property type="match status" value="1"/>
</dbReference>
<dbReference type="InterPro" id="IPR000847">
    <property type="entry name" value="LysR_HTH_N"/>
</dbReference>
<dbReference type="EMBL" id="JACCBV010000001">
    <property type="protein sequence ID" value="NYE18986.1"/>
    <property type="molecule type" value="Genomic_DNA"/>
</dbReference>
<dbReference type="Pfam" id="PF03466">
    <property type="entry name" value="LysR_substrate"/>
    <property type="match status" value="1"/>
</dbReference>
<evidence type="ECO:0000313" key="7">
    <source>
        <dbReference type="Proteomes" id="UP000576969"/>
    </source>
</evidence>
<name>A0A7Y9GMD7_9MICO</name>
<dbReference type="GO" id="GO:0032993">
    <property type="term" value="C:protein-DNA complex"/>
    <property type="evidence" value="ECO:0007669"/>
    <property type="project" value="TreeGrafter"/>
</dbReference>
<evidence type="ECO:0000256" key="3">
    <source>
        <dbReference type="ARBA" id="ARBA00023125"/>
    </source>
</evidence>
<dbReference type="GO" id="GO:0003700">
    <property type="term" value="F:DNA-binding transcription factor activity"/>
    <property type="evidence" value="ECO:0007669"/>
    <property type="project" value="InterPro"/>
</dbReference>
<reference evidence="6 7" key="1">
    <citation type="submission" date="2020-07" db="EMBL/GenBank/DDBJ databases">
        <title>Sequencing the genomes of 1000 actinobacteria strains.</title>
        <authorList>
            <person name="Klenk H.-P."/>
        </authorList>
    </citation>
    <scope>NUCLEOTIDE SEQUENCE [LARGE SCALE GENOMIC DNA]</scope>
    <source>
        <strain evidence="6 7">DSM 24662</strain>
    </source>
</reference>
<comment type="similarity">
    <text evidence="1">Belongs to the LysR transcriptional regulatory family.</text>
</comment>
<dbReference type="InterPro" id="IPR036388">
    <property type="entry name" value="WH-like_DNA-bd_sf"/>
</dbReference>
<dbReference type="PANTHER" id="PTHR30346">
    <property type="entry name" value="TRANSCRIPTIONAL DUAL REGULATOR HCAR-RELATED"/>
    <property type="match status" value="1"/>
</dbReference>
<comment type="caution">
    <text evidence="6">The sequence shown here is derived from an EMBL/GenBank/DDBJ whole genome shotgun (WGS) entry which is preliminary data.</text>
</comment>
<dbReference type="InterPro" id="IPR036390">
    <property type="entry name" value="WH_DNA-bd_sf"/>
</dbReference>
<dbReference type="GO" id="GO:0003677">
    <property type="term" value="F:DNA binding"/>
    <property type="evidence" value="ECO:0007669"/>
    <property type="project" value="UniProtKB-KW"/>
</dbReference>
<keyword evidence="4" id="KW-0804">Transcription</keyword>
<dbReference type="FunFam" id="1.10.10.10:FF:000001">
    <property type="entry name" value="LysR family transcriptional regulator"/>
    <property type="match status" value="1"/>
</dbReference>
<feature type="domain" description="HTH lysR-type" evidence="5">
    <location>
        <begin position="1"/>
        <end position="58"/>
    </location>
</feature>
<dbReference type="PANTHER" id="PTHR30346:SF0">
    <property type="entry name" value="HCA OPERON TRANSCRIPTIONAL ACTIVATOR HCAR"/>
    <property type="match status" value="1"/>
</dbReference>